<keyword evidence="5" id="KW-0472">Membrane</keyword>
<dbReference type="PROSITE" id="PS50835">
    <property type="entry name" value="IG_LIKE"/>
    <property type="match status" value="3"/>
</dbReference>
<sequence length="460" mass="48884">MVAQESGPSFASILTILSIVVFTCGFLRIEMEFNKQKDKINELEKVVESMKTSNSDNIAQVNTILRNRRSDSSTNNQTEKRNSLVERFTTGKLFSELRQKICQSSIDRCSPGPPGPPGPPGARGERGEQGQTGKEGDKGIMGPPGASEKQGILGPTVSKGETGLKGEKGDTGTAGIKGAKGEPGESIAAPTVAVSPAKMTVNESKTASFQCSVSGNPKPVSTWSKLEGKSEKILSATTDGKLILPHAAGSHSGVYKCSALNILGQAQALVRLVVNAHPRISLNPGPRHAIQGSTVTLPICHVTGYPTPVVTWRKSFGLLPQGRVRYNNSALQIFQVRKEDSEFYICSAENILGKVEKKTLLVVVSLPRFTSKPSSKIVSILNCTVRLNCSAIGDPHPIVSWRKQGGQLPVGRSHQINGELVITNLQQSDAGSYICTAASAGVFDVEAVTTLEIQKGGVST</sequence>
<comment type="caution">
    <text evidence="7">The sequence shown here is derived from an EMBL/GenBank/DDBJ whole genome shotgun (WGS) entry which is preliminary data.</text>
</comment>
<evidence type="ECO:0000313" key="7">
    <source>
        <dbReference type="EMBL" id="KAK2547726.1"/>
    </source>
</evidence>
<feature type="transmembrane region" description="Helical" evidence="5">
    <location>
        <begin position="6"/>
        <end position="29"/>
    </location>
</feature>
<dbReference type="SMART" id="SM00408">
    <property type="entry name" value="IGc2"/>
    <property type="match status" value="3"/>
</dbReference>
<keyword evidence="8" id="KW-1185">Reference proteome</keyword>
<dbReference type="SMART" id="SM00409">
    <property type="entry name" value="IG"/>
    <property type="match status" value="3"/>
</dbReference>
<dbReference type="Gene3D" id="2.60.40.10">
    <property type="entry name" value="Immunoglobulins"/>
    <property type="match status" value="3"/>
</dbReference>
<evidence type="ECO:0000259" key="6">
    <source>
        <dbReference type="PROSITE" id="PS50835"/>
    </source>
</evidence>
<dbReference type="InterPro" id="IPR003598">
    <property type="entry name" value="Ig_sub2"/>
</dbReference>
<reference evidence="7" key="1">
    <citation type="journal article" date="2023" name="G3 (Bethesda)">
        <title>Whole genome assembly and annotation of the endangered Caribbean coral Acropora cervicornis.</title>
        <authorList>
            <person name="Selwyn J.D."/>
            <person name="Vollmer S.V."/>
        </authorList>
    </citation>
    <scope>NUCLEOTIDE SEQUENCE</scope>
    <source>
        <strain evidence="7">K2</strain>
    </source>
</reference>
<feature type="domain" description="Ig-like" evidence="6">
    <location>
        <begin position="278"/>
        <end position="365"/>
    </location>
</feature>
<name>A0AAD9URZ2_ACRCE</name>
<dbReference type="InterPro" id="IPR013783">
    <property type="entry name" value="Ig-like_fold"/>
</dbReference>
<proteinExistence type="predicted"/>
<dbReference type="FunFam" id="2.60.40.10:FF:000032">
    <property type="entry name" value="palladin isoform X1"/>
    <property type="match status" value="1"/>
</dbReference>
<dbReference type="SUPFAM" id="SSF48726">
    <property type="entry name" value="Immunoglobulin"/>
    <property type="match status" value="3"/>
</dbReference>
<keyword evidence="2" id="KW-1015">Disulfide bond</keyword>
<evidence type="ECO:0000256" key="1">
    <source>
        <dbReference type="ARBA" id="ARBA00022729"/>
    </source>
</evidence>
<keyword evidence="1" id="KW-0732">Signal</keyword>
<dbReference type="PANTHER" id="PTHR45080">
    <property type="entry name" value="CONTACTIN 5"/>
    <property type="match status" value="1"/>
</dbReference>
<evidence type="ECO:0000256" key="5">
    <source>
        <dbReference type="SAM" id="Phobius"/>
    </source>
</evidence>
<keyword evidence="5" id="KW-0812">Transmembrane</keyword>
<dbReference type="Pfam" id="PF13927">
    <property type="entry name" value="Ig_3"/>
    <property type="match status" value="3"/>
</dbReference>
<feature type="compositionally biased region" description="Pro residues" evidence="4">
    <location>
        <begin position="111"/>
        <end position="120"/>
    </location>
</feature>
<feature type="compositionally biased region" description="Basic and acidic residues" evidence="4">
    <location>
        <begin position="123"/>
        <end position="138"/>
    </location>
</feature>
<dbReference type="GO" id="GO:0007156">
    <property type="term" value="P:homophilic cell adhesion via plasma membrane adhesion molecules"/>
    <property type="evidence" value="ECO:0007669"/>
    <property type="project" value="TreeGrafter"/>
</dbReference>
<dbReference type="InterPro" id="IPR003599">
    <property type="entry name" value="Ig_sub"/>
</dbReference>
<gene>
    <name evidence="7" type="ORF">P5673_032247</name>
</gene>
<keyword evidence="3" id="KW-0393">Immunoglobulin domain</keyword>
<feature type="region of interest" description="Disordered" evidence="4">
    <location>
        <begin position="105"/>
        <end position="187"/>
    </location>
</feature>
<dbReference type="InterPro" id="IPR007110">
    <property type="entry name" value="Ig-like_dom"/>
</dbReference>
<evidence type="ECO:0000256" key="3">
    <source>
        <dbReference type="ARBA" id="ARBA00023319"/>
    </source>
</evidence>
<dbReference type="InterPro" id="IPR050958">
    <property type="entry name" value="Cell_Adh-Cytoskel_Orgn"/>
</dbReference>
<dbReference type="AlphaFoldDB" id="A0AAD9URZ2"/>
<feature type="domain" description="Ig-like" evidence="6">
    <location>
        <begin position="190"/>
        <end position="275"/>
    </location>
</feature>
<dbReference type="GO" id="GO:0005886">
    <property type="term" value="C:plasma membrane"/>
    <property type="evidence" value="ECO:0007669"/>
    <property type="project" value="TreeGrafter"/>
</dbReference>
<dbReference type="EMBL" id="JARQWQ010000170">
    <property type="protein sequence ID" value="KAK2547726.1"/>
    <property type="molecule type" value="Genomic_DNA"/>
</dbReference>
<evidence type="ECO:0000313" key="8">
    <source>
        <dbReference type="Proteomes" id="UP001249851"/>
    </source>
</evidence>
<dbReference type="PANTHER" id="PTHR45080:SF8">
    <property type="entry name" value="IG-LIKE DOMAIN-CONTAINING PROTEIN"/>
    <property type="match status" value="1"/>
</dbReference>
<protein>
    <submittedName>
        <fullName evidence="7">Peroxidasin-like protein</fullName>
    </submittedName>
</protein>
<feature type="domain" description="Ig-like" evidence="6">
    <location>
        <begin position="367"/>
        <end position="449"/>
    </location>
</feature>
<evidence type="ECO:0000256" key="2">
    <source>
        <dbReference type="ARBA" id="ARBA00023157"/>
    </source>
</evidence>
<reference evidence="7" key="2">
    <citation type="journal article" date="2023" name="Science">
        <title>Genomic signatures of disease resistance in endangered staghorn corals.</title>
        <authorList>
            <person name="Vollmer S.V."/>
            <person name="Selwyn J.D."/>
            <person name="Despard B.A."/>
            <person name="Roesel C.L."/>
        </authorList>
    </citation>
    <scope>NUCLEOTIDE SEQUENCE</scope>
    <source>
        <strain evidence="7">K2</strain>
    </source>
</reference>
<evidence type="ECO:0000256" key="4">
    <source>
        <dbReference type="SAM" id="MobiDB-lite"/>
    </source>
</evidence>
<organism evidence="7 8">
    <name type="scientific">Acropora cervicornis</name>
    <name type="common">Staghorn coral</name>
    <dbReference type="NCBI Taxonomy" id="6130"/>
    <lineage>
        <taxon>Eukaryota</taxon>
        <taxon>Metazoa</taxon>
        <taxon>Cnidaria</taxon>
        <taxon>Anthozoa</taxon>
        <taxon>Hexacorallia</taxon>
        <taxon>Scleractinia</taxon>
        <taxon>Astrocoeniina</taxon>
        <taxon>Acroporidae</taxon>
        <taxon>Acropora</taxon>
    </lineage>
</organism>
<keyword evidence="5" id="KW-1133">Transmembrane helix</keyword>
<accession>A0AAD9URZ2</accession>
<feature type="region of interest" description="Disordered" evidence="4">
    <location>
        <begin position="58"/>
        <end position="84"/>
    </location>
</feature>
<dbReference type="InterPro" id="IPR036179">
    <property type="entry name" value="Ig-like_dom_sf"/>
</dbReference>
<dbReference type="Proteomes" id="UP001249851">
    <property type="component" value="Unassembled WGS sequence"/>
</dbReference>